<evidence type="ECO:0000313" key="2">
    <source>
        <dbReference type="Proteomes" id="UP000247810"/>
    </source>
</evidence>
<dbReference type="OrthoDB" id="4292696at2759"/>
<dbReference type="EMBL" id="KZ825873">
    <property type="protein sequence ID" value="PYH94347.1"/>
    <property type="molecule type" value="Genomic_DNA"/>
</dbReference>
<proteinExistence type="predicted"/>
<sequence length="510" mass="57829">MATPTLPSWLLPSIYKSSRLGDRIPPTWHVVFICPMEDTERVTMMTRLNTVDEKWPDRPQANMRRLVEIPWLTDWALPTSIIFPMFNDDPLIFIDDESRIDHTAILVWKASKESSPEAARVPISRANILLSIAANGELSSDYIRMHPESKEEPPKKTTTNGVLPPHLSGLHLDPSTPTLISLVHLSTTAQETLTSKIGHPIIFHNWPEHQEPCSHAQLYRLFQALKICQQGNDQAFALFFDDDGEGYHIIRATGSSVSNVSDPDAKKLHLSTLPFDKVQDFWTAAWNPESRVSSRMPRGPYRYNPAMWEIHVFGGEPIVDPDDIPGSLDTSVIFILEKMTPTELRKIRSEVFGETEEEFMWVDVSDKLVSPDMQGLITYFESGEFSNDAPPREFLAIDRKTISDAMQSVDERDDLEAFIVASYEGGDVWFDDDMNHSFGHISTGYGYARRDFDEAEMAYINLKIANVGYDEMCGDGQVVYWSAYRAWAEKHMGETFARSFGPEGMKVAQN</sequence>
<accession>A0A319DJR4</accession>
<dbReference type="VEuPathDB" id="FungiDB:BO71DRAFT_441079"/>
<evidence type="ECO:0000313" key="1">
    <source>
        <dbReference type="EMBL" id="PYH94347.1"/>
    </source>
</evidence>
<dbReference type="AlphaFoldDB" id="A0A319DJR4"/>
<organism evidence="1 2">
    <name type="scientific">Aspergillus ellipticus CBS 707.79</name>
    <dbReference type="NCBI Taxonomy" id="1448320"/>
    <lineage>
        <taxon>Eukaryota</taxon>
        <taxon>Fungi</taxon>
        <taxon>Dikarya</taxon>
        <taxon>Ascomycota</taxon>
        <taxon>Pezizomycotina</taxon>
        <taxon>Eurotiomycetes</taxon>
        <taxon>Eurotiomycetidae</taxon>
        <taxon>Eurotiales</taxon>
        <taxon>Aspergillaceae</taxon>
        <taxon>Aspergillus</taxon>
        <taxon>Aspergillus subgen. Circumdati</taxon>
    </lineage>
</organism>
<gene>
    <name evidence="1" type="ORF">BO71DRAFT_441079</name>
</gene>
<name>A0A319DJR4_9EURO</name>
<keyword evidence="2" id="KW-1185">Reference proteome</keyword>
<reference evidence="1 2" key="1">
    <citation type="submission" date="2018-02" db="EMBL/GenBank/DDBJ databases">
        <title>The genomes of Aspergillus section Nigri reveals drivers in fungal speciation.</title>
        <authorList>
            <consortium name="DOE Joint Genome Institute"/>
            <person name="Vesth T.C."/>
            <person name="Nybo J."/>
            <person name="Theobald S."/>
            <person name="Brandl J."/>
            <person name="Frisvad J.C."/>
            <person name="Nielsen K.F."/>
            <person name="Lyhne E.K."/>
            <person name="Kogle M.E."/>
            <person name="Kuo A."/>
            <person name="Riley R."/>
            <person name="Clum A."/>
            <person name="Nolan M."/>
            <person name="Lipzen A."/>
            <person name="Salamov A."/>
            <person name="Henrissat B."/>
            <person name="Wiebenga A."/>
            <person name="De vries R.P."/>
            <person name="Grigoriev I.V."/>
            <person name="Mortensen U.H."/>
            <person name="Andersen M.R."/>
            <person name="Baker S.E."/>
        </authorList>
    </citation>
    <scope>NUCLEOTIDE SEQUENCE [LARGE SCALE GENOMIC DNA]</scope>
    <source>
        <strain evidence="1 2">CBS 707.79</strain>
    </source>
</reference>
<dbReference type="Proteomes" id="UP000247810">
    <property type="component" value="Unassembled WGS sequence"/>
</dbReference>
<protein>
    <submittedName>
        <fullName evidence="1">Uncharacterized protein</fullName>
    </submittedName>
</protein>